<dbReference type="RefSeq" id="WP_187483219.1">
    <property type="nucleotide sequence ID" value="NZ_CP060695.1"/>
</dbReference>
<evidence type="ECO:0000313" key="1">
    <source>
        <dbReference type="EMBL" id="QNM86337.1"/>
    </source>
</evidence>
<accession>A0A7G9LCI8</accession>
<dbReference type="EMBL" id="CP060695">
    <property type="protein sequence ID" value="QNM86337.1"/>
    <property type="molecule type" value="Genomic_DNA"/>
</dbReference>
<dbReference type="KEGG" id="ppec:H9W90_04220"/>
<dbReference type="AlphaFoldDB" id="A0A7G9LCI8"/>
<gene>
    <name evidence="1" type="ORF">H9W90_04220</name>
</gene>
<evidence type="ECO:0000313" key="2">
    <source>
        <dbReference type="Proteomes" id="UP000515808"/>
    </source>
</evidence>
<keyword evidence="2" id="KW-1185">Reference proteome</keyword>
<dbReference type="Proteomes" id="UP000515808">
    <property type="component" value="Chromosome"/>
</dbReference>
<organism evidence="1 2">
    <name type="scientific">Polaribacter pectinis</name>
    <dbReference type="NCBI Taxonomy" id="2738844"/>
    <lineage>
        <taxon>Bacteria</taxon>
        <taxon>Pseudomonadati</taxon>
        <taxon>Bacteroidota</taxon>
        <taxon>Flavobacteriia</taxon>
        <taxon>Flavobacteriales</taxon>
        <taxon>Flavobacteriaceae</taxon>
    </lineage>
</organism>
<name>A0A7G9LCI8_9FLAO</name>
<proteinExistence type="predicted"/>
<sequence length="126" mass="14926">MSDFKHLFQTLKQSLTNDEFVKLTLSKPLKKGEGLINVYMRLFIIDNKQVFQLKYRHKEEEKYKQFSFDEVISEIENLLINKFRAATLFTLNEDLLVMVSKKKAVSYRENAPSFKNKLPDIEPQFS</sequence>
<protein>
    <submittedName>
        <fullName evidence="1">Uncharacterized protein</fullName>
    </submittedName>
</protein>
<reference evidence="1 2" key="1">
    <citation type="submission" date="2020-08" db="EMBL/GenBank/DDBJ databases">
        <title>Polaribacter sp. L12M9 isolated from gut of the Korean scallop.</title>
        <authorList>
            <person name="Jeong Y.S."/>
        </authorList>
    </citation>
    <scope>NUCLEOTIDE SEQUENCE [LARGE SCALE GENOMIC DNA]</scope>
    <source>
        <strain evidence="1 2">L12M9</strain>
    </source>
</reference>